<feature type="domain" description="Domain of unknown function at the cortex 1" evidence="2">
    <location>
        <begin position="123"/>
        <end position="396"/>
    </location>
</feature>
<dbReference type="InterPro" id="IPR013897">
    <property type="entry name" value="Duc1"/>
</dbReference>
<dbReference type="InParanoid" id="A0A1E7FLD2"/>
<feature type="region of interest" description="Disordered" evidence="1">
    <location>
        <begin position="1"/>
        <end position="54"/>
    </location>
</feature>
<gene>
    <name evidence="3" type="ORF">FRACYDRAFT_182678</name>
</gene>
<name>A0A1E7FLD2_9STRA</name>
<feature type="compositionally biased region" description="Acidic residues" evidence="1">
    <location>
        <begin position="9"/>
        <end position="20"/>
    </location>
</feature>
<dbReference type="KEGG" id="fcy:FRACYDRAFT_182678"/>
<dbReference type="AlphaFoldDB" id="A0A1E7FLD2"/>
<dbReference type="PANTHER" id="PTHR34826">
    <property type="entry name" value="UPF0590 PROTEIN C409.17C"/>
    <property type="match status" value="1"/>
</dbReference>
<dbReference type="EMBL" id="KV784356">
    <property type="protein sequence ID" value="OEU18978.1"/>
    <property type="molecule type" value="Genomic_DNA"/>
</dbReference>
<evidence type="ECO:0000313" key="3">
    <source>
        <dbReference type="EMBL" id="OEU18978.1"/>
    </source>
</evidence>
<dbReference type="Pfam" id="PF08588">
    <property type="entry name" value="Duc1"/>
    <property type="match status" value="1"/>
</dbReference>
<feature type="compositionally biased region" description="Basic and acidic residues" evidence="1">
    <location>
        <begin position="27"/>
        <end position="40"/>
    </location>
</feature>
<reference evidence="3 4" key="1">
    <citation type="submission" date="2016-09" db="EMBL/GenBank/DDBJ databases">
        <title>Extensive genetic diversity and differential bi-allelic expression allows diatom success in the polar Southern Ocean.</title>
        <authorList>
            <consortium name="DOE Joint Genome Institute"/>
            <person name="Mock T."/>
            <person name="Otillar R.P."/>
            <person name="Strauss J."/>
            <person name="Dupont C."/>
            <person name="Frickenhaus S."/>
            <person name="Maumus F."/>
            <person name="Mcmullan M."/>
            <person name="Sanges R."/>
            <person name="Schmutz J."/>
            <person name="Toseland A."/>
            <person name="Valas R."/>
            <person name="Veluchamy A."/>
            <person name="Ward B.J."/>
            <person name="Allen A."/>
            <person name="Barry K."/>
            <person name="Falciatore A."/>
            <person name="Ferrante M."/>
            <person name="Fortunato A.E."/>
            <person name="Gloeckner G."/>
            <person name="Gruber A."/>
            <person name="Hipkin R."/>
            <person name="Janech M."/>
            <person name="Kroth P."/>
            <person name="Leese F."/>
            <person name="Lindquist E."/>
            <person name="Lyon B.R."/>
            <person name="Martin J."/>
            <person name="Mayer C."/>
            <person name="Parker M."/>
            <person name="Quesneville H."/>
            <person name="Raymond J."/>
            <person name="Uhlig C."/>
            <person name="Valentin K.U."/>
            <person name="Worden A.Z."/>
            <person name="Armbrust E.V."/>
            <person name="Bowler C."/>
            <person name="Green B."/>
            <person name="Moulton V."/>
            <person name="Van Oosterhout C."/>
            <person name="Grigoriev I."/>
        </authorList>
    </citation>
    <scope>NUCLEOTIDE SEQUENCE [LARGE SCALE GENOMIC DNA]</scope>
    <source>
        <strain evidence="3 4">CCMP1102</strain>
    </source>
</reference>
<keyword evidence="4" id="KW-1185">Reference proteome</keyword>
<dbReference type="OrthoDB" id="42898at2759"/>
<dbReference type="Proteomes" id="UP000095751">
    <property type="component" value="Unassembled WGS sequence"/>
</dbReference>
<accession>A0A1E7FLD2</accession>
<proteinExistence type="predicted"/>
<evidence type="ECO:0000256" key="1">
    <source>
        <dbReference type="SAM" id="MobiDB-lite"/>
    </source>
</evidence>
<evidence type="ECO:0000313" key="4">
    <source>
        <dbReference type="Proteomes" id="UP000095751"/>
    </source>
</evidence>
<sequence>MKNVLKLVDDDDDDDADDENQQSWRQSIEKEIGKQHHTDQQSRPFLPPQSHEYPCKDTCKKLPQPPEHWPQRPLMIRPTPLSSMTVIGIRRATGDDYEDFRGFCAGCILPINNGKEAKGESLVVDFESKHFIGTLFLRIKQDDDINNTVEDGQNNQGDYFADKKRKFQAIVKGSFKTPLSLSRCMTGQLFERPAGPLPARWIVKSFIKFISILAPQLDASLDGNKPRFLTPLVATAQTVIVEDDDVTENVDCCLPPSGNGGRRLKINTEVALQEPSTIEPSSILSDLPTNSSLGINIPNTTTSSVASRMSVRKNVFNKIAAKENSEPRFETKKIYTFEFFQHLLDFSGDELALDMGRIGGMVPLAQAMDGQPLKILAAYRHNEGNHEELDTLWSFDIFHESLYPYALEQNANDTQEIQSR</sequence>
<protein>
    <recommendedName>
        <fullName evidence="2">Domain of unknown function at the cortex 1 domain-containing protein</fullName>
    </recommendedName>
</protein>
<dbReference type="PANTHER" id="PTHR34826:SF2">
    <property type="entry name" value="UPF0590 PROTEIN C409.17C"/>
    <property type="match status" value="1"/>
</dbReference>
<organism evidence="3 4">
    <name type="scientific">Fragilariopsis cylindrus CCMP1102</name>
    <dbReference type="NCBI Taxonomy" id="635003"/>
    <lineage>
        <taxon>Eukaryota</taxon>
        <taxon>Sar</taxon>
        <taxon>Stramenopiles</taxon>
        <taxon>Ochrophyta</taxon>
        <taxon>Bacillariophyta</taxon>
        <taxon>Bacillariophyceae</taxon>
        <taxon>Bacillariophycidae</taxon>
        <taxon>Bacillariales</taxon>
        <taxon>Bacillariaceae</taxon>
        <taxon>Fragilariopsis</taxon>
    </lineage>
</organism>
<evidence type="ECO:0000259" key="2">
    <source>
        <dbReference type="Pfam" id="PF08588"/>
    </source>
</evidence>